<feature type="domain" description="MATH" evidence="5">
    <location>
        <begin position="597"/>
        <end position="724"/>
    </location>
</feature>
<feature type="domain" description="MATH" evidence="5">
    <location>
        <begin position="215"/>
        <end position="340"/>
    </location>
</feature>
<dbReference type="SUPFAM" id="SSF54695">
    <property type="entry name" value="POZ domain"/>
    <property type="match status" value="2"/>
</dbReference>
<keyword evidence="2" id="KW-0175">Coiled coil</keyword>
<feature type="compositionally biased region" description="Low complexity" evidence="3">
    <location>
        <begin position="735"/>
        <end position="750"/>
    </location>
</feature>
<evidence type="ECO:0000256" key="3">
    <source>
        <dbReference type="SAM" id="MobiDB-lite"/>
    </source>
</evidence>
<protein>
    <submittedName>
        <fullName evidence="6">BTB POZ and MATH domain-containing 4-like</fullName>
    </submittedName>
</protein>
<dbReference type="InterPro" id="IPR011333">
    <property type="entry name" value="SKP1/BTB/POZ_sf"/>
</dbReference>
<dbReference type="SUPFAM" id="SSF49599">
    <property type="entry name" value="TRAF domain-like"/>
    <property type="match status" value="2"/>
</dbReference>
<dbReference type="PANTHER" id="PTHR46236">
    <property type="entry name" value="TRAF-LIKE SUPERFAMILY PROTEIN"/>
    <property type="match status" value="1"/>
</dbReference>
<accession>A0A2P6TI63</accession>
<dbReference type="AlphaFoldDB" id="A0A2P6TI63"/>
<gene>
    <name evidence="6" type="ORF">C2E21_7436</name>
</gene>
<evidence type="ECO:0000259" key="4">
    <source>
        <dbReference type="PROSITE" id="PS50097"/>
    </source>
</evidence>
<dbReference type="Gene3D" id="3.30.710.10">
    <property type="entry name" value="Potassium Channel Kv1.1, Chain A"/>
    <property type="match status" value="2"/>
</dbReference>
<dbReference type="InterPro" id="IPR008974">
    <property type="entry name" value="TRAF-like"/>
</dbReference>
<evidence type="ECO:0000256" key="1">
    <source>
        <dbReference type="ARBA" id="ARBA00004906"/>
    </source>
</evidence>
<feature type="domain" description="BTB" evidence="4">
    <location>
        <begin position="5"/>
        <end position="72"/>
    </location>
</feature>
<reference evidence="6 7" key="1">
    <citation type="journal article" date="2018" name="Plant J.">
        <title>Genome sequences of Chlorella sorokiniana UTEX 1602 and Micractinium conductrix SAG 241.80: implications to maltose excretion by a green alga.</title>
        <authorList>
            <person name="Arriola M.B."/>
            <person name="Velmurugan N."/>
            <person name="Zhang Y."/>
            <person name="Plunkett M.H."/>
            <person name="Hondzo H."/>
            <person name="Barney B.M."/>
        </authorList>
    </citation>
    <scope>NUCLEOTIDE SEQUENCE [LARGE SCALE GENOMIC DNA]</scope>
    <source>
        <strain evidence="7">UTEX 1602</strain>
    </source>
</reference>
<dbReference type="PROSITE" id="PS50144">
    <property type="entry name" value="MATH"/>
    <property type="match status" value="2"/>
</dbReference>
<dbReference type="CDD" id="cd18186">
    <property type="entry name" value="BTB_POZ_ZBTB_KLHL-like"/>
    <property type="match status" value="2"/>
</dbReference>
<dbReference type="Pfam" id="PF00651">
    <property type="entry name" value="BTB"/>
    <property type="match status" value="2"/>
</dbReference>
<sequence>MEALADATLVVQDVELPVHSQVLSLQSRVLLDMFTAVAPPAKEGATQPKVVLKEPFAGHELYDVALFLRFVYRPTDLTHANLATARGSLLGLLRLAHKLDVPQLMQAVGRQMSESLSSTVPQAELLAWAEAADQCCNSDLRLRCLTEVAHRLAQGSSDLASAFSSTAALANSCDHSTLSTLLGLLTHASGTDGASRLRAITPAAAVEALQASAGRGTFEWVVEHYSQLPCGVGRRTESPYFRVAASEWSFPIYPGGDKEAAAGHLSVFIKPKHGAVHARYSITAVDQGPTKLDWCLAPAEPQCFEAGSGWGYPKFMKAEALRSEFKGFLKGDRLVLRASVEVVTASAAAQAKAGGKKGSAAGSFDAEQPAAFYLLDSREGMEALADATLVVQDVKLPVHSQVLSLQSRVLLDMFTAVASQDDPQAASGSKAKVVLREPFAGYSLFEVSLFLRCAYRPADLTPANLDAVRGSLLGLLRLADQLDAPVVMHALAAYMGDCVGAAAAQTELLEWAEAAEQCCLPELKMRCLAEVAHRLARAGGSLASSFSATAGLAGCSQSTLSTLLSLLATGCGPAGAPRLLETTPAAAVEAQEASGNHGTFQWVVERYSRLSAVRGDFVYSPYFQAAGMEWRFKIYPGGESQDSAGHLSAFLIPRHGGFNARYAICVVDQGPAKEDLHRQTETPKAFRPTPGAGQGWAKVARAAQLYGQANGYLKGDRLVLRASVEVTGHSINEEQQPQQAQQAQQPQRTD</sequence>
<organism evidence="6 7">
    <name type="scientific">Chlorella sorokiniana</name>
    <name type="common">Freshwater green alga</name>
    <dbReference type="NCBI Taxonomy" id="3076"/>
    <lineage>
        <taxon>Eukaryota</taxon>
        <taxon>Viridiplantae</taxon>
        <taxon>Chlorophyta</taxon>
        <taxon>core chlorophytes</taxon>
        <taxon>Trebouxiophyceae</taxon>
        <taxon>Chlorellales</taxon>
        <taxon>Chlorellaceae</taxon>
        <taxon>Chlorella clade</taxon>
        <taxon>Chlorella</taxon>
    </lineage>
</organism>
<dbReference type="EMBL" id="LHPG02000015">
    <property type="protein sequence ID" value="PRW33982.1"/>
    <property type="molecule type" value="Genomic_DNA"/>
</dbReference>
<dbReference type="SMART" id="SM00225">
    <property type="entry name" value="BTB"/>
    <property type="match status" value="2"/>
</dbReference>
<keyword evidence="7" id="KW-1185">Reference proteome</keyword>
<comment type="pathway">
    <text evidence="1">Protein modification; protein ubiquitination.</text>
</comment>
<comment type="caution">
    <text evidence="6">The sequence shown here is derived from an EMBL/GenBank/DDBJ whole genome shotgun (WGS) entry which is preliminary data.</text>
</comment>
<proteinExistence type="predicted"/>
<name>A0A2P6TI63_CHLSO</name>
<feature type="region of interest" description="Disordered" evidence="3">
    <location>
        <begin position="730"/>
        <end position="750"/>
    </location>
</feature>
<dbReference type="CDD" id="cd00121">
    <property type="entry name" value="MATH"/>
    <property type="match status" value="2"/>
</dbReference>
<evidence type="ECO:0000256" key="2">
    <source>
        <dbReference type="ARBA" id="ARBA00023054"/>
    </source>
</evidence>
<dbReference type="Pfam" id="PF22486">
    <property type="entry name" value="MATH_2"/>
    <property type="match status" value="2"/>
</dbReference>
<dbReference type="OrthoDB" id="738227at2759"/>
<evidence type="ECO:0000313" key="6">
    <source>
        <dbReference type="EMBL" id="PRW33982.1"/>
    </source>
</evidence>
<dbReference type="PANTHER" id="PTHR46236:SF35">
    <property type="entry name" value="MATH DOMAIN-CONTAINING PROTEIN"/>
    <property type="match status" value="1"/>
</dbReference>
<dbReference type="Proteomes" id="UP000239899">
    <property type="component" value="Unassembled WGS sequence"/>
</dbReference>
<dbReference type="PROSITE" id="PS50097">
    <property type="entry name" value="BTB"/>
    <property type="match status" value="1"/>
</dbReference>
<evidence type="ECO:0000313" key="7">
    <source>
        <dbReference type="Proteomes" id="UP000239899"/>
    </source>
</evidence>
<dbReference type="Gene3D" id="2.60.210.10">
    <property type="entry name" value="Apoptosis, Tumor Necrosis Factor Receptor Associated Protein 2, Chain A"/>
    <property type="match status" value="2"/>
</dbReference>
<dbReference type="InterPro" id="IPR000210">
    <property type="entry name" value="BTB/POZ_dom"/>
</dbReference>
<dbReference type="InterPro" id="IPR002083">
    <property type="entry name" value="MATH/TRAF_dom"/>
</dbReference>
<evidence type="ECO:0000259" key="5">
    <source>
        <dbReference type="PROSITE" id="PS50144"/>
    </source>
</evidence>
<dbReference type="STRING" id="3076.A0A2P6TI63"/>
<dbReference type="InterPro" id="IPR050804">
    <property type="entry name" value="MCC"/>
</dbReference>